<dbReference type="SUPFAM" id="SSF88946">
    <property type="entry name" value="Sigma2 domain of RNA polymerase sigma factors"/>
    <property type="match status" value="1"/>
</dbReference>
<dbReference type="InterPro" id="IPR036388">
    <property type="entry name" value="WH-like_DNA-bd_sf"/>
</dbReference>
<evidence type="ECO:0000256" key="3">
    <source>
        <dbReference type="ARBA" id="ARBA00023082"/>
    </source>
</evidence>
<dbReference type="GO" id="GO:0006352">
    <property type="term" value="P:DNA-templated transcription initiation"/>
    <property type="evidence" value="ECO:0007669"/>
    <property type="project" value="InterPro"/>
</dbReference>
<dbReference type="InterPro" id="IPR007627">
    <property type="entry name" value="RNA_pol_sigma70_r2"/>
</dbReference>
<dbReference type="KEGG" id="pfg:AB870_20630"/>
<evidence type="ECO:0000313" key="8">
    <source>
        <dbReference type="Proteomes" id="UP000035651"/>
    </source>
</evidence>
<dbReference type="PANTHER" id="PTHR43133">
    <property type="entry name" value="RNA POLYMERASE ECF-TYPE SIGMA FACTO"/>
    <property type="match status" value="1"/>
</dbReference>
<evidence type="ECO:0000256" key="1">
    <source>
        <dbReference type="ARBA" id="ARBA00010641"/>
    </source>
</evidence>
<dbReference type="CDD" id="cd06171">
    <property type="entry name" value="Sigma70_r4"/>
    <property type="match status" value="1"/>
</dbReference>
<feature type="domain" description="RNA polymerase sigma factor 70 region 4 type 2" evidence="6">
    <location>
        <begin position="147"/>
        <end position="199"/>
    </location>
</feature>
<dbReference type="InterPro" id="IPR014284">
    <property type="entry name" value="RNA_pol_sigma-70_dom"/>
</dbReference>
<dbReference type="RefSeq" id="WP_047907754.1">
    <property type="nucleotide sequence ID" value="NZ_CP011807.3"/>
</dbReference>
<evidence type="ECO:0000256" key="4">
    <source>
        <dbReference type="ARBA" id="ARBA00023163"/>
    </source>
</evidence>
<dbReference type="STRING" id="656179.AB870_20630"/>
<evidence type="ECO:0000259" key="6">
    <source>
        <dbReference type="Pfam" id="PF08281"/>
    </source>
</evidence>
<protein>
    <submittedName>
        <fullName evidence="7">RNA polymerase subunit sigma-24</fullName>
    </submittedName>
</protein>
<evidence type="ECO:0000313" key="7">
    <source>
        <dbReference type="EMBL" id="AKM31996.1"/>
    </source>
</evidence>
<feature type="domain" description="RNA polymerase sigma-70 region 2" evidence="5">
    <location>
        <begin position="50"/>
        <end position="117"/>
    </location>
</feature>
<comment type="similarity">
    <text evidence="1">Belongs to the sigma-70 factor family. ECF subfamily.</text>
</comment>
<dbReference type="SUPFAM" id="SSF88659">
    <property type="entry name" value="Sigma3 and sigma4 domains of RNA polymerase sigma factors"/>
    <property type="match status" value="1"/>
</dbReference>
<keyword evidence="4" id="KW-0804">Transcription</keyword>
<gene>
    <name evidence="7" type="ORF">AB870_20630</name>
</gene>
<dbReference type="Pfam" id="PF04542">
    <property type="entry name" value="Sigma70_r2"/>
    <property type="match status" value="1"/>
</dbReference>
<evidence type="ECO:0000256" key="2">
    <source>
        <dbReference type="ARBA" id="ARBA00023015"/>
    </source>
</evidence>
<dbReference type="GO" id="GO:0003677">
    <property type="term" value="F:DNA binding"/>
    <property type="evidence" value="ECO:0007669"/>
    <property type="project" value="InterPro"/>
</dbReference>
<dbReference type="InterPro" id="IPR013249">
    <property type="entry name" value="RNA_pol_sigma70_r4_t2"/>
</dbReference>
<evidence type="ECO:0000259" key="5">
    <source>
        <dbReference type="Pfam" id="PF04542"/>
    </source>
</evidence>
<keyword evidence="8" id="KW-1185">Reference proteome</keyword>
<dbReference type="InterPro" id="IPR013324">
    <property type="entry name" value="RNA_pol_sigma_r3/r4-like"/>
</dbReference>
<dbReference type="PATRIC" id="fig|656179.3.peg.4402"/>
<organism evidence="7 8">
    <name type="scientific">Pandoraea faecigallinarum</name>
    <dbReference type="NCBI Taxonomy" id="656179"/>
    <lineage>
        <taxon>Bacteria</taxon>
        <taxon>Pseudomonadati</taxon>
        <taxon>Pseudomonadota</taxon>
        <taxon>Betaproteobacteria</taxon>
        <taxon>Burkholderiales</taxon>
        <taxon>Burkholderiaceae</taxon>
        <taxon>Pandoraea</taxon>
    </lineage>
</organism>
<dbReference type="EMBL" id="CP011807">
    <property type="protein sequence ID" value="AKM31996.1"/>
    <property type="molecule type" value="Genomic_DNA"/>
</dbReference>
<sequence>MNDYPESEDRQRRALMRTPVDEARIAQEREALNAILAAVARHDRTAFATLYRRSSARIFSVILRVVNDRVEAEDLLQDVYINVWRRAAAFDPARGTAMTWLISLARNRAIDRLRERRELALDDADALAIASDEPTPIRLAEASEERRRLEDCLQRLEPQHRNAVREAFFGGLAYSELARRLNVPLGTMKSWIRRSLMQLKGCLEP</sequence>
<dbReference type="InterPro" id="IPR013325">
    <property type="entry name" value="RNA_pol_sigma_r2"/>
</dbReference>
<keyword evidence="2" id="KW-0805">Transcription regulation</keyword>
<dbReference type="Proteomes" id="UP000035651">
    <property type="component" value="Chromosome"/>
</dbReference>
<dbReference type="Gene3D" id="1.10.1740.10">
    <property type="match status" value="1"/>
</dbReference>
<dbReference type="NCBIfam" id="TIGR02937">
    <property type="entry name" value="sigma70-ECF"/>
    <property type="match status" value="1"/>
</dbReference>
<accession>A0A0H3WZK8</accession>
<dbReference type="AlphaFoldDB" id="A0A0H3WZK8"/>
<name>A0A0H3WZK8_9BURK</name>
<dbReference type="GO" id="GO:0016987">
    <property type="term" value="F:sigma factor activity"/>
    <property type="evidence" value="ECO:0007669"/>
    <property type="project" value="UniProtKB-KW"/>
</dbReference>
<dbReference type="Pfam" id="PF08281">
    <property type="entry name" value="Sigma70_r4_2"/>
    <property type="match status" value="1"/>
</dbReference>
<dbReference type="Gene3D" id="1.10.10.10">
    <property type="entry name" value="Winged helix-like DNA-binding domain superfamily/Winged helix DNA-binding domain"/>
    <property type="match status" value="1"/>
</dbReference>
<proteinExistence type="inferred from homology"/>
<dbReference type="InterPro" id="IPR039425">
    <property type="entry name" value="RNA_pol_sigma-70-like"/>
</dbReference>
<reference evidence="7" key="1">
    <citation type="submission" date="2016-06" db="EMBL/GenBank/DDBJ databases">
        <title>Complete Genome Sequence of Pandoraea faecigallinarum DSM-23572.</title>
        <authorList>
            <person name="Yong D."/>
            <person name="Ee R."/>
            <person name="Lim Y.-L."/>
            <person name="Yin W.-F."/>
            <person name="Chan K.-G."/>
        </authorList>
    </citation>
    <scope>NUCLEOTIDE SEQUENCE</scope>
    <source>
        <strain evidence="7">DSM 23572</strain>
    </source>
</reference>
<keyword evidence="3" id="KW-0731">Sigma factor</keyword>
<dbReference type="PANTHER" id="PTHR43133:SF62">
    <property type="entry name" value="RNA POLYMERASE SIGMA FACTOR SIGZ"/>
    <property type="match status" value="1"/>
</dbReference>